<accession>A0A8S1UB24</accession>
<name>A0A8S1UB24_9CILI</name>
<dbReference type="Proteomes" id="UP000689195">
    <property type="component" value="Unassembled WGS sequence"/>
</dbReference>
<evidence type="ECO:0000313" key="1">
    <source>
        <dbReference type="EMBL" id="CAD8162050.1"/>
    </source>
</evidence>
<protein>
    <submittedName>
        <fullName evidence="1">Uncharacterized protein</fullName>
    </submittedName>
</protein>
<sequence length="282" mass="32622">MSMSHVSCLLAKSKGFLYIKHIIVLKGLNCTYTILRQPQKFMGRDQFSMNQYSLDTNWISGGATGINHKLYCSNLVWWLKSQLIKGGAQLLIGFSLIGSHFQTQIISSFQEGHKGIHYSKKHHQIYNSDLKTDLKRQFRQRIVKNFILENRVSFGLYWVFKRLRMALQIFILEYIGILKQSKKALKQQISICIINIKSVEGSLIVFYKELFLIFKQGSKNLLIKRNILIELALNIQGNCLLSLKENSLCFKQQRNLRTQQGQLDKINIQGLASEIGPQYFIL</sequence>
<evidence type="ECO:0000313" key="2">
    <source>
        <dbReference type="Proteomes" id="UP000689195"/>
    </source>
</evidence>
<organism evidence="1 2">
    <name type="scientific">Paramecium pentaurelia</name>
    <dbReference type="NCBI Taxonomy" id="43138"/>
    <lineage>
        <taxon>Eukaryota</taxon>
        <taxon>Sar</taxon>
        <taxon>Alveolata</taxon>
        <taxon>Ciliophora</taxon>
        <taxon>Intramacronucleata</taxon>
        <taxon>Oligohymenophorea</taxon>
        <taxon>Peniculida</taxon>
        <taxon>Parameciidae</taxon>
        <taxon>Paramecium</taxon>
    </lineage>
</organism>
<gene>
    <name evidence="1" type="ORF">PPENT_87.1.T0370175</name>
</gene>
<dbReference type="AlphaFoldDB" id="A0A8S1UB24"/>
<proteinExistence type="predicted"/>
<keyword evidence="2" id="KW-1185">Reference proteome</keyword>
<reference evidence="1" key="1">
    <citation type="submission" date="2021-01" db="EMBL/GenBank/DDBJ databases">
        <authorList>
            <consortium name="Genoscope - CEA"/>
            <person name="William W."/>
        </authorList>
    </citation>
    <scope>NUCLEOTIDE SEQUENCE</scope>
</reference>
<comment type="caution">
    <text evidence="1">The sequence shown here is derived from an EMBL/GenBank/DDBJ whole genome shotgun (WGS) entry which is preliminary data.</text>
</comment>
<dbReference type="EMBL" id="CAJJDO010000037">
    <property type="protein sequence ID" value="CAD8162050.1"/>
    <property type="molecule type" value="Genomic_DNA"/>
</dbReference>